<dbReference type="PANTHER" id="PTHR37331">
    <property type="entry name" value="YALI0F11671P"/>
    <property type="match status" value="1"/>
</dbReference>
<dbReference type="OrthoDB" id="5397701at2759"/>
<dbReference type="AlphaFoldDB" id="A0A448YTV9"/>
<proteinExistence type="predicted"/>
<dbReference type="Proteomes" id="UP000290900">
    <property type="component" value="Unassembled WGS sequence"/>
</dbReference>
<protein>
    <submittedName>
        <fullName evidence="1">DEKNAAC105497</fullName>
    </submittedName>
</protein>
<dbReference type="InParanoid" id="A0A448YTV9"/>
<dbReference type="PANTHER" id="PTHR37331:SF1">
    <property type="entry name" value="YALI0F11671P"/>
    <property type="match status" value="1"/>
</dbReference>
<reference evidence="1 2" key="1">
    <citation type="submission" date="2018-12" db="EMBL/GenBank/DDBJ databases">
        <authorList>
            <person name="Tiukova I."/>
            <person name="Dainat J."/>
        </authorList>
    </citation>
    <scope>NUCLEOTIDE SEQUENCE [LARGE SCALE GENOMIC DNA]</scope>
</reference>
<dbReference type="STRING" id="13370.A0A448YTV9"/>
<evidence type="ECO:0000313" key="1">
    <source>
        <dbReference type="EMBL" id="VEU24328.1"/>
    </source>
</evidence>
<organism evidence="1 2">
    <name type="scientific">Brettanomyces naardenensis</name>
    <name type="common">Yeast</name>
    <dbReference type="NCBI Taxonomy" id="13370"/>
    <lineage>
        <taxon>Eukaryota</taxon>
        <taxon>Fungi</taxon>
        <taxon>Dikarya</taxon>
        <taxon>Ascomycota</taxon>
        <taxon>Saccharomycotina</taxon>
        <taxon>Pichiomycetes</taxon>
        <taxon>Pichiales</taxon>
        <taxon>Pichiaceae</taxon>
        <taxon>Brettanomyces</taxon>
    </lineage>
</organism>
<sequence>MWRMMYHFAASEWFSARLISLRVLYFSCRPGRSSLLISLTIMSGLINRSLIRTFEYAKQPQLYVHELTKDLTKISFSKDPSTLGVGTLKGLAIPSGRESQLLISTKNFIPNPEFLWFLQDLFHKKVYGDVTYQLDALNFRSSYLPIGDFKVILQYMNQRPEYENTLGFVLVDEDGAMVEDSYQPNEIYELCNSDGIVTLSEYMLDELRNAL</sequence>
<dbReference type="EMBL" id="CAACVR010000076">
    <property type="protein sequence ID" value="VEU24328.1"/>
    <property type="molecule type" value="Genomic_DNA"/>
</dbReference>
<evidence type="ECO:0000313" key="2">
    <source>
        <dbReference type="Proteomes" id="UP000290900"/>
    </source>
</evidence>
<keyword evidence="2" id="KW-1185">Reference proteome</keyword>
<name>A0A448YTV9_BRENA</name>
<gene>
    <name evidence="1" type="ORF">BRENAR_LOCUS5056</name>
</gene>
<accession>A0A448YTV9</accession>